<evidence type="ECO:0000256" key="1">
    <source>
        <dbReference type="ARBA" id="ARBA00001933"/>
    </source>
</evidence>
<evidence type="ECO:0000256" key="2">
    <source>
        <dbReference type="ARBA" id="ARBA00007441"/>
    </source>
</evidence>
<comment type="cofactor">
    <cofactor evidence="1">
        <name>pyridoxal 5'-phosphate</name>
        <dbReference type="ChEBI" id="CHEBI:597326"/>
    </cofactor>
</comment>
<dbReference type="Proteomes" id="UP000215563">
    <property type="component" value="Unassembled WGS sequence"/>
</dbReference>
<name>A0A229S3J2_AMYAL</name>
<dbReference type="EMBL" id="NMQU01000019">
    <property type="protein sequence ID" value="OXM53289.1"/>
    <property type="molecule type" value="Genomic_DNA"/>
</dbReference>
<evidence type="ECO:0000256" key="6">
    <source>
        <dbReference type="ARBA" id="ARBA00023194"/>
    </source>
</evidence>
<evidence type="ECO:0000256" key="5">
    <source>
        <dbReference type="ARBA" id="ARBA00022898"/>
    </source>
</evidence>
<dbReference type="InterPro" id="IPR051326">
    <property type="entry name" value="Kynurenine-oxoglutarate_AT"/>
</dbReference>
<protein>
    <submittedName>
        <fullName evidence="8">Aminotransferase</fullName>
    </submittedName>
</protein>
<feature type="domain" description="Aminotransferase class I/classII large" evidence="7">
    <location>
        <begin position="30"/>
        <end position="383"/>
    </location>
</feature>
<dbReference type="FunFam" id="3.40.640.10:FF:000024">
    <property type="entry name" value="Kynurenine--oxoglutarate transaminase 3"/>
    <property type="match status" value="1"/>
</dbReference>
<dbReference type="AlphaFoldDB" id="A0A229S3J2"/>
<dbReference type="CDD" id="cd00609">
    <property type="entry name" value="AAT_like"/>
    <property type="match status" value="1"/>
</dbReference>
<evidence type="ECO:0000313" key="8">
    <source>
        <dbReference type="EMBL" id="OXM53289.1"/>
    </source>
</evidence>
<dbReference type="RefSeq" id="WP_020633107.1">
    <property type="nucleotide sequence ID" value="NZ_KB913032.1"/>
</dbReference>
<dbReference type="GO" id="GO:0016212">
    <property type="term" value="F:kynurenine-oxoglutarate transaminase activity"/>
    <property type="evidence" value="ECO:0007669"/>
    <property type="project" value="TreeGrafter"/>
</dbReference>
<evidence type="ECO:0000256" key="4">
    <source>
        <dbReference type="ARBA" id="ARBA00022679"/>
    </source>
</evidence>
<evidence type="ECO:0000256" key="3">
    <source>
        <dbReference type="ARBA" id="ARBA00022576"/>
    </source>
</evidence>
<accession>A0A229S3J2</accession>
<keyword evidence="3 8" id="KW-0032">Aminotransferase</keyword>
<dbReference type="Gene3D" id="3.40.640.10">
    <property type="entry name" value="Type I PLP-dependent aspartate aminotransferase-like (Major domain)"/>
    <property type="match status" value="1"/>
</dbReference>
<dbReference type="InterPro" id="IPR004839">
    <property type="entry name" value="Aminotransferase_I/II_large"/>
</dbReference>
<dbReference type="InterPro" id="IPR015424">
    <property type="entry name" value="PyrdxlP-dep_Trfase"/>
</dbReference>
<dbReference type="Pfam" id="PF00155">
    <property type="entry name" value="Aminotran_1_2"/>
    <property type="match status" value="1"/>
</dbReference>
<dbReference type="PANTHER" id="PTHR43807">
    <property type="entry name" value="FI04487P"/>
    <property type="match status" value="1"/>
</dbReference>
<reference evidence="8 9" key="1">
    <citation type="submission" date="2017-07" db="EMBL/GenBank/DDBJ databases">
        <title>Amycolatopsis alba DSM 44262 Genome sequencing and assembly.</title>
        <authorList>
            <person name="Kaur N."/>
            <person name="Mayilraj S."/>
        </authorList>
    </citation>
    <scope>NUCLEOTIDE SEQUENCE [LARGE SCALE GENOMIC DNA]</scope>
    <source>
        <strain evidence="8 9">DSM 44262</strain>
    </source>
</reference>
<sequence>MREPLLVPRLQPFTSTIFAEMTALAVRHEAVNLGQGFPDTDGPAGMLDAAKNALFGGANQYPPGPGRPELRAAIARHRLRYGVEYDPATEILVTAGATEAIAASLIALTQAGDEVIVIEPYYDSYAAAVAMAGAERRVVGLVERDGRFALDVEGLRAAVTGRTRAILINSPHNPTGTVFTRAELEAVAALCVKHDLIAITDEVYEHLVFDDAVHFPLATFPGMRDRTVSISSAGKTFNCTGWKIGWVCASPELVAAVKAAKQFITFVSGGPLQPAVAHALDHEVPWAEDLRTSLQGKRDRLAAGLAEAGFAVRPTAGTYFICVDVRPLGFDDAAELAWELPERVGVAAVPVKVFTDHPDEWKHLLRFAFCKRNEVIDEAVTRLRKLK</sequence>
<dbReference type="SUPFAM" id="SSF53383">
    <property type="entry name" value="PLP-dependent transferases"/>
    <property type="match status" value="1"/>
</dbReference>
<dbReference type="GO" id="GO:0017000">
    <property type="term" value="P:antibiotic biosynthetic process"/>
    <property type="evidence" value="ECO:0007669"/>
    <property type="project" value="UniProtKB-KW"/>
</dbReference>
<keyword evidence="6" id="KW-0045">Antibiotic biosynthesis</keyword>
<proteinExistence type="inferred from homology"/>
<evidence type="ECO:0000313" key="9">
    <source>
        <dbReference type="Proteomes" id="UP000215563"/>
    </source>
</evidence>
<dbReference type="OrthoDB" id="9763453at2"/>
<dbReference type="GO" id="GO:0030170">
    <property type="term" value="F:pyridoxal phosphate binding"/>
    <property type="evidence" value="ECO:0007669"/>
    <property type="project" value="InterPro"/>
</dbReference>
<comment type="similarity">
    <text evidence="2">Belongs to the class-I pyridoxal-phosphate-dependent aminotransferase family.</text>
</comment>
<comment type="caution">
    <text evidence="8">The sequence shown here is derived from an EMBL/GenBank/DDBJ whole genome shotgun (WGS) entry which is preliminary data.</text>
</comment>
<dbReference type="GO" id="GO:0005737">
    <property type="term" value="C:cytoplasm"/>
    <property type="evidence" value="ECO:0007669"/>
    <property type="project" value="TreeGrafter"/>
</dbReference>
<gene>
    <name evidence="8" type="ORF">CFP75_07490</name>
</gene>
<keyword evidence="9" id="KW-1185">Reference proteome</keyword>
<keyword evidence="4 8" id="KW-0808">Transferase</keyword>
<dbReference type="NCBIfam" id="NF005855">
    <property type="entry name" value="PRK07777.1"/>
    <property type="match status" value="1"/>
</dbReference>
<dbReference type="InterPro" id="IPR015422">
    <property type="entry name" value="PyrdxlP-dep_Trfase_small"/>
</dbReference>
<dbReference type="Gene3D" id="3.90.1150.10">
    <property type="entry name" value="Aspartate Aminotransferase, domain 1"/>
    <property type="match status" value="1"/>
</dbReference>
<evidence type="ECO:0000259" key="7">
    <source>
        <dbReference type="Pfam" id="PF00155"/>
    </source>
</evidence>
<dbReference type="PANTHER" id="PTHR43807:SF20">
    <property type="entry name" value="FI04487P"/>
    <property type="match status" value="1"/>
</dbReference>
<dbReference type="InterPro" id="IPR015421">
    <property type="entry name" value="PyrdxlP-dep_Trfase_major"/>
</dbReference>
<keyword evidence="5" id="KW-0663">Pyridoxal phosphate</keyword>
<organism evidence="8 9">
    <name type="scientific">Amycolatopsis alba DSM 44262</name>
    <dbReference type="NCBI Taxonomy" id="1125972"/>
    <lineage>
        <taxon>Bacteria</taxon>
        <taxon>Bacillati</taxon>
        <taxon>Actinomycetota</taxon>
        <taxon>Actinomycetes</taxon>
        <taxon>Pseudonocardiales</taxon>
        <taxon>Pseudonocardiaceae</taxon>
        <taxon>Amycolatopsis</taxon>
    </lineage>
</organism>